<evidence type="ECO:0000313" key="2">
    <source>
        <dbReference type="Proteomes" id="UP000036403"/>
    </source>
</evidence>
<evidence type="ECO:0000313" key="1">
    <source>
        <dbReference type="EMBL" id="KMQ94392.1"/>
    </source>
</evidence>
<proteinExistence type="predicted"/>
<accession>A0A0J7KV76</accession>
<dbReference type="Proteomes" id="UP000036403">
    <property type="component" value="Unassembled WGS sequence"/>
</dbReference>
<gene>
    <name evidence="1" type="ORF">RF55_5465</name>
</gene>
<dbReference type="AlphaFoldDB" id="A0A0J7KV76"/>
<sequence length="125" mass="14518">MSRELFEEIRKQFVRLPIVNLEEHQALGEETRIFVYSEDEPLSERTISQLMESHLSRRTNLAITRREAKIKAVIGEMIAESKKEGIFDEKAIDDYSFEVITIENKGGQSTASLTEKYQLPEDKRI</sequence>
<comment type="caution">
    <text evidence="1">The sequence shown here is derived from an EMBL/GenBank/DDBJ whole genome shotgun (WGS) entry which is preliminary data.</text>
</comment>
<organism evidence="1 2">
    <name type="scientific">Lasius niger</name>
    <name type="common">Black garden ant</name>
    <dbReference type="NCBI Taxonomy" id="67767"/>
    <lineage>
        <taxon>Eukaryota</taxon>
        <taxon>Metazoa</taxon>
        <taxon>Ecdysozoa</taxon>
        <taxon>Arthropoda</taxon>
        <taxon>Hexapoda</taxon>
        <taxon>Insecta</taxon>
        <taxon>Pterygota</taxon>
        <taxon>Neoptera</taxon>
        <taxon>Endopterygota</taxon>
        <taxon>Hymenoptera</taxon>
        <taxon>Apocrita</taxon>
        <taxon>Aculeata</taxon>
        <taxon>Formicoidea</taxon>
        <taxon>Formicidae</taxon>
        <taxon>Formicinae</taxon>
        <taxon>Lasius</taxon>
        <taxon>Lasius</taxon>
    </lineage>
</organism>
<protein>
    <submittedName>
        <fullName evidence="1">Abc transporter</fullName>
    </submittedName>
</protein>
<name>A0A0J7KV76_LASNI</name>
<dbReference type="EMBL" id="LBMM01002771">
    <property type="protein sequence ID" value="KMQ94392.1"/>
    <property type="molecule type" value="Genomic_DNA"/>
</dbReference>
<reference evidence="1 2" key="1">
    <citation type="submission" date="2015-04" db="EMBL/GenBank/DDBJ databases">
        <title>Lasius niger genome sequencing.</title>
        <authorList>
            <person name="Konorov E.A."/>
            <person name="Nikitin M.A."/>
            <person name="Kirill M.V."/>
            <person name="Chang P."/>
        </authorList>
    </citation>
    <scope>NUCLEOTIDE SEQUENCE [LARGE SCALE GENOMIC DNA]</scope>
    <source>
        <tissue evidence="1">Whole</tissue>
    </source>
</reference>
<dbReference type="PaxDb" id="67767-A0A0J7KV76"/>
<keyword evidence="2" id="KW-1185">Reference proteome</keyword>